<name>A0AA36J604_9DINO</name>
<organism evidence="6 7">
    <name type="scientific">Effrenium voratum</name>
    <dbReference type="NCBI Taxonomy" id="2562239"/>
    <lineage>
        <taxon>Eukaryota</taxon>
        <taxon>Sar</taxon>
        <taxon>Alveolata</taxon>
        <taxon>Dinophyceae</taxon>
        <taxon>Suessiales</taxon>
        <taxon>Symbiodiniaceae</taxon>
        <taxon>Effrenium</taxon>
    </lineage>
</organism>
<dbReference type="Pfam" id="PF00929">
    <property type="entry name" value="RNase_T"/>
    <property type="match status" value="1"/>
</dbReference>
<accession>A0AA36J604</accession>
<sequence length="499" mass="57899">MGDWCKNQFGWDAKTQTAKPGKLADQVRKSTIRLEEVDQVLHEFVSTHVRPGGGMLAGNTVHMDKRFLDKFCPKFMGTLHYRIVDVSTVKELCRRWAPDHFRRAPVKRCQHRAMEDIYESLKELEHYQQAGYFERCRLKCDMVDRLIGCKDMDMCHVALSAKWKSGMRLLRIKRVYFRTILAGLTFGPPAEEWLLDGRAHVDVPEDQVGMPGDKYLVTFRWEKYKELTWEKLSETGPVEPGKYYLCGPWSGWDFVEMQPDTTGPRRRRKGWYSVEVQVSSLPSEFLVVRNQDFRQAIYPQAPPAATGLEISQHSAMCGPDDGESGLWKIQDLRGAVYKIFFYRDPEDCEPTSMRVDWKKVEEEREYHEPEAAYYVNSSCNDFSHRTAIKMTLEEDGEKKLYSAELGVQELALDPKKPTERQPIMPFNILVHRLKDHCIHPDQELCTLEMEQTVALDENSKHLTWCIGKQSEDDAAKGDTFSIRLVVFNDNYSVSWRKVS</sequence>
<keyword evidence="2" id="KW-0540">Nuclease</keyword>
<keyword evidence="4" id="KW-0269">Exonuclease</keyword>
<evidence type="ECO:0000256" key="1">
    <source>
        <dbReference type="ARBA" id="ARBA00009921"/>
    </source>
</evidence>
<gene>
    <name evidence="6" type="ORF">EVOR1521_LOCUS22745</name>
</gene>
<dbReference type="NCBIfam" id="NF003765">
    <property type="entry name" value="PRK05359.1"/>
    <property type="match status" value="1"/>
</dbReference>
<dbReference type="InterPro" id="IPR022894">
    <property type="entry name" value="Oligoribonuclease"/>
</dbReference>
<comment type="similarity">
    <text evidence="1">Belongs to the oligoribonuclease family.</text>
</comment>
<feature type="domain" description="Exonuclease" evidence="5">
    <location>
        <begin position="34"/>
        <end position="124"/>
    </location>
</feature>
<evidence type="ECO:0000259" key="5">
    <source>
        <dbReference type="Pfam" id="PF00929"/>
    </source>
</evidence>
<dbReference type="PANTHER" id="PTHR11046">
    <property type="entry name" value="OLIGORIBONUCLEASE, MITOCHONDRIAL"/>
    <property type="match status" value="1"/>
</dbReference>
<dbReference type="InterPro" id="IPR036397">
    <property type="entry name" value="RNaseH_sf"/>
</dbReference>
<dbReference type="EMBL" id="CAUJNA010003326">
    <property type="protein sequence ID" value="CAJ1399159.1"/>
    <property type="molecule type" value="Genomic_DNA"/>
</dbReference>
<evidence type="ECO:0000256" key="3">
    <source>
        <dbReference type="ARBA" id="ARBA00022801"/>
    </source>
</evidence>
<dbReference type="GO" id="GO:0003676">
    <property type="term" value="F:nucleic acid binding"/>
    <property type="evidence" value="ECO:0007669"/>
    <property type="project" value="InterPro"/>
</dbReference>
<keyword evidence="3" id="KW-0378">Hydrolase</keyword>
<evidence type="ECO:0000313" key="6">
    <source>
        <dbReference type="EMBL" id="CAJ1399159.1"/>
    </source>
</evidence>
<dbReference type="Proteomes" id="UP001178507">
    <property type="component" value="Unassembled WGS sequence"/>
</dbReference>
<dbReference type="InterPro" id="IPR012337">
    <property type="entry name" value="RNaseH-like_sf"/>
</dbReference>
<dbReference type="GO" id="GO:0000175">
    <property type="term" value="F:3'-5'-RNA exonuclease activity"/>
    <property type="evidence" value="ECO:0007669"/>
    <property type="project" value="InterPro"/>
</dbReference>
<evidence type="ECO:0000256" key="4">
    <source>
        <dbReference type="ARBA" id="ARBA00022839"/>
    </source>
</evidence>
<comment type="caution">
    <text evidence="6">The sequence shown here is derived from an EMBL/GenBank/DDBJ whole genome shotgun (WGS) entry which is preliminary data.</text>
</comment>
<dbReference type="Gene3D" id="3.30.420.10">
    <property type="entry name" value="Ribonuclease H-like superfamily/Ribonuclease H"/>
    <property type="match status" value="1"/>
</dbReference>
<reference evidence="6" key="1">
    <citation type="submission" date="2023-08" db="EMBL/GenBank/DDBJ databases">
        <authorList>
            <person name="Chen Y."/>
            <person name="Shah S."/>
            <person name="Dougan E. K."/>
            <person name="Thang M."/>
            <person name="Chan C."/>
        </authorList>
    </citation>
    <scope>NUCLEOTIDE SEQUENCE</scope>
</reference>
<keyword evidence="7" id="KW-1185">Reference proteome</keyword>
<protein>
    <recommendedName>
        <fullName evidence="5">Exonuclease domain-containing protein</fullName>
    </recommendedName>
</protein>
<evidence type="ECO:0000313" key="7">
    <source>
        <dbReference type="Proteomes" id="UP001178507"/>
    </source>
</evidence>
<proteinExistence type="inferred from homology"/>
<dbReference type="PANTHER" id="PTHR11046:SF0">
    <property type="entry name" value="OLIGORIBONUCLEASE, MITOCHONDRIAL"/>
    <property type="match status" value="1"/>
</dbReference>
<evidence type="ECO:0000256" key="2">
    <source>
        <dbReference type="ARBA" id="ARBA00022722"/>
    </source>
</evidence>
<dbReference type="AlphaFoldDB" id="A0AA36J604"/>
<dbReference type="InterPro" id="IPR013520">
    <property type="entry name" value="Ribonucl_H"/>
</dbReference>
<dbReference type="GO" id="GO:0005739">
    <property type="term" value="C:mitochondrion"/>
    <property type="evidence" value="ECO:0007669"/>
    <property type="project" value="TreeGrafter"/>
</dbReference>
<dbReference type="SUPFAM" id="SSF53098">
    <property type="entry name" value="Ribonuclease H-like"/>
    <property type="match status" value="1"/>
</dbReference>